<dbReference type="GO" id="GO:0003678">
    <property type="term" value="F:DNA helicase activity"/>
    <property type="evidence" value="ECO:0007669"/>
    <property type="project" value="UniProtKB-EC"/>
</dbReference>
<dbReference type="Gene3D" id="3.40.50.300">
    <property type="entry name" value="P-loop containing nucleotide triphosphate hydrolases"/>
    <property type="match status" value="1"/>
</dbReference>
<comment type="function">
    <text evidence="9">The RuvA-RuvB-RuvC complex processes Holliday junction (HJ) DNA during genetic recombination and DNA repair, while the RuvA-RuvB complex plays an important role in the rescue of blocked DNA replication forks via replication fork reversal (RFR). RuvA specifically binds to HJ cruciform DNA, conferring on it an open structure. The RuvB hexamer acts as an ATP-dependent pump, pulling dsDNA into and through the RuvAB complex. RuvB forms 2 homohexamers on either side of HJ DNA bound by 1 or 2 RuvA tetramers; 4 subunits per hexamer contact DNA at a time. Coordinated motions by a converter formed by DNA-disengaged RuvB subunits stimulates ATP hydrolysis and nucleotide exchange. Immobilization of the converter enables RuvB to convert the ATP-contained energy into a lever motion, pulling 2 nucleotides of DNA out of the RuvA tetramer per ATP hydrolyzed, thus driving DNA branch migration. The RuvB motors rotate together with the DNA substrate, which together with the progressing nucleotide cycle form the mechanistic basis for DNA recombination by continuous HJ branch migration. Branch migration allows RuvC to scan DNA until it finds its consensus sequence, where it cleaves and resolves cruciform DNA.</text>
</comment>
<dbReference type="InterPro" id="IPR008824">
    <property type="entry name" value="RuvB-like_N"/>
</dbReference>
<feature type="binding site" evidence="9">
    <location>
        <position position="313"/>
    </location>
    <ligand>
        <name>DNA</name>
        <dbReference type="ChEBI" id="CHEBI:16991"/>
    </ligand>
</feature>
<feature type="binding site" evidence="9">
    <location>
        <position position="69"/>
    </location>
    <ligand>
        <name>ATP</name>
        <dbReference type="ChEBI" id="CHEBI:30616"/>
    </ligand>
</feature>
<keyword evidence="12" id="KW-0347">Helicase</keyword>
<keyword evidence="2 9" id="KW-0547">Nucleotide-binding</keyword>
<keyword evidence="13" id="KW-1185">Reference proteome</keyword>
<comment type="subunit">
    <text evidence="9">Homohexamer. Forms an RuvA(8)-RuvB(12)-Holliday junction (HJ) complex. HJ DNA is sandwiched between 2 RuvA tetramers; dsDNA enters through RuvA and exits via RuvB. An RuvB hexamer assembles on each DNA strand where it exits the tetramer. Each RuvB hexamer is contacted by two RuvA subunits (via domain III) on 2 adjacent RuvB subunits; this complex drives branch migration. In the full resolvosome a probable DNA-RuvA(4)-RuvB(12)-RuvC(2) complex forms which resolves the HJ.</text>
</comment>
<keyword evidence="6 9" id="KW-0238">DNA-binding</keyword>
<dbReference type="EC" id="3.6.4.-" evidence="9"/>
<evidence type="ECO:0000256" key="10">
    <source>
        <dbReference type="SAM" id="Phobius"/>
    </source>
</evidence>
<dbReference type="GO" id="GO:0016787">
    <property type="term" value="F:hydrolase activity"/>
    <property type="evidence" value="ECO:0007669"/>
    <property type="project" value="UniProtKB-KW"/>
</dbReference>
<dbReference type="EMBL" id="JAKJSC010000006">
    <property type="protein sequence ID" value="MDE5419938.1"/>
    <property type="molecule type" value="Genomic_DNA"/>
</dbReference>
<feature type="region of interest" description="Head domain (RuvB-H)" evidence="9">
    <location>
        <begin position="258"/>
        <end position="452"/>
    </location>
</feature>
<dbReference type="Proteomes" id="UP001528920">
    <property type="component" value="Unassembled WGS sequence"/>
</dbReference>
<sequence length="452" mass="50582">MEDHLDIRDNNFSDNEKEYEKKLRPLEFEDFSGQQKIVENLDIFVKAAKMREEALDHVLLHGPPGLGKTTLSNILANELGVGIKITSGPVLDKPGDLAGLLTNLDENDVLFIDEIHRLSPIVEEYLYSAMEDFRIDIVIDKGPAARSIQLELNPFTLIGATTRSGLLTSPLRARFGINSHLEYYDLSILTQIVKRSAKILDVKITHEAAGEIASRSRGTPRIVNALLRRVRDFAQVKGNGSIDIEITQYALEALNIDKHGLDEMDNRILNTIIDKFKGGPVGITTIATAVSEDAGTIEEVYEPFLIKEGFIKRTPRGREVTALAYSHLGNPVLTTQNYFFKITMTKILSALYTIATVLIIVGALFILQNETYGLFVLCSGLVLNIVYRFTTLDYARVKSLKILEIFRLANIFLMIVACLSFMIGSDQKFNFLIISIVLDLLLNLKEISFKTK</sequence>
<dbReference type="InterPro" id="IPR008823">
    <property type="entry name" value="RuvB_wg_C"/>
</dbReference>
<feature type="binding site" evidence="9">
    <location>
        <position position="318"/>
    </location>
    <ligand>
        <name>DNA</name>
        <dbReference type="ChEBI" id="CHEBI:16991"/>
    </ligand>
</feature>
<evidence type="ECO:0000256" key="7">
    <source>
        <dbReference type="ARBA" id="ARBA00023172"/>
    </source>
</evidence>
<dbReference type="RefSeq" id="WP_275111268.1">
    <property type="nucleotide sequence ID" value="NZ_JAKJSC010000006.1"/>
</dbReference>
<feature type="binding site" evidence="9">
    <location>
        <position position="221"/>
    </location>
    <ligand>
        <name>ATP</name>
        <dbReference type="ChEBI" id="CHEBI:30616"/>
    </ligand>
</feature>
<dbReference type="SUPFAM" id="SSF46785">
    <property type="entry name" value="Winged helix' DNA-binding domain"/>
    <property type="match status" value="1"/>
</dbReference>
<evidence type="ECO:0000256" key="9">
    <source>
        <dbReference type="HAMAP-Rule" id="MF_00016"/>
    </source>
</evidence>
<feature type="transmembrane region" description="Helical" evidence="10">
    <location>
        <begin position="372"/>
        <end position="390"/>
    </location>
</feature>
<keyword evidence="7 9" id="KW-0233">DNA recombination</keyword>
<feature type="transmembrane region" description="Helical" evidence="10">
    <location>
        <begin position="347"/>
        <end position="366"/>
    </location>
</feature>
<dbReference type="PANTHER" id="PTHR42848">
    <property type="match status" value="1"/>
</dbReference>
<feature type="binding site" evidence="9">
    <location>
        <position position="65"/>
    </location>
    <ligand>
        <name>ATP</name>
        <dbReference type="ChEBI" id="CHEBI:30616"/>
    </ligand>
</feature>
<keyword evidence="10" id="KW-0472">Membrane</keyword>
<dbReference type="SMART" id="SM00382">
    <property type="entry name" value="AAA"/>
    <property type="match status" value="1"/>
</dbReference>
<dbReference type="InterPro" id="IPR003593">
    <property type="entry name" value="AAA+_ATPase"/>
</dbReference>
<evidence type="ECO:0000256" key="6">
    <source>
        <dbReference type="ARBA" id="ARBA00023125"/>
    </source>
</evidence>
<evidence type="ECO:0000256" key="1">
    <source>
        <dbReference type="ARBA" id="ARBA00022490"/>
    </source>
</evidence>
<feature type="binding site" evidence="9">
    <location>
        <position position="184"/>
    </location>
    <ligand>
        <name>ATP</name>
        <dbReference type="ChEBI" id="CHEBI:30616"/>
    </ligand>
</feature>
<feature type="domain" description="AAA+ ATPase" evidence="11">
    <location>
        <begin position="54"/>
        <end position="185"/>
    </location>
</feature>
<evidence type="ECO:0000256" key="5">
    <source>
        <dbReference type="ARBA" id="ARBA00022840"/>
    </source>
</evidence>
<dbReference type="HAMAP" id="MF_00016">
    <property type="entry name" value="DNA_HJ_migration_RuvB"/>
    <property type="match status" value="1"/>
</dbReference>
<reference evidence="12 13" key="1">
    <citation type="submission" date="2022-01" db="EMBL/GenBank/DDBJ databases">
        <title>Labilibaculum sp. nov, a marine bacterium isolated from Antarctica.</title>
        <authorList>
            <person name="Dai W."/>
        </authorList>
    </citation>
    <scope>NUCLEOTIDE SEQUENCE [LARGE SCALE GENOMIC DNA]</scope>
    <source>
        <strain evidence="12 13">DW002</strain>
    </source>
</reference>
<dbReference type="PANTHER" id="PTHR42848:SF1">
    <property type="entry name" value="HOLLIDAY JUNCTION BRANCH MIGRATION COMPLEX SUBUNIT RUVB"/>
    <property type="match status" value="1"/>
</dbReference>
<comment type="caution">
    <text evidence="9">Lacks conserved residue(s) required for the propagation of feature annotation.</text>
</comment>
<keyword evidence="3 9" id="KW-0227">DNA damage</keyword>
<comment type="subcellular location">
    <subcellularLocation>
        <location evidence="9">Cytoplasm</location>
    </subcellularLocation>
</comment>
<keyword evidence="4 9" id="KW-0378">Hydrolase</keyword>
<keyword evidence="10" id="KW-0812">Transmembrane</keyword>
<evidence type="ECO:0000256" key="3">
    <source>
        <dbReference type="ARBA" id="ARBA00022763"/>
    </source>
</evidence>
<evidence type="ECO:0000259" key="11">
    <source>
        <dbReference type="SMART" id="SM00382"/>
    </source>
</evidence>
<comment type="catalytic activity">
    <reaction evidence="9">
        <text>ATP + H2O = ADP + phosphate + H(+)</text>
        <dbReference type="Rhea" id="RHEA:13065"/>
        <dbReference type="ChEBI" id="CHEBI:15377"/>
        <dbReference type="ChEBI" id="CHEBI:15378"/>
        <dbReference type="ChEBI" id="CHEBI:30616"/>
        <dbReference type="ChEBI" id="CHEBI:43474"/>
        <dbReference type="ChEBI" id="CHEBI:456216"/>
    </reaction>
</comment>
<dbReference type="InterPro" id="IPR041445">
    <property type="entry name" value="AAA_lid_4"/>
</dbReference>
<organism evidence="12 13">
    <name type="scientific">Paralabilibaculum antarcticum</name>
    <dbReference type="NCBI Taxonomy" id="2912572"/>
    <lineage>
        <taxon>Bacteria</taxon>
        <taxon>Pseudomonadati</taxon>
        <taxon>Bacteroidota</taxon>
        <taxon>Bacteroidia</taxon>
        <taxon>Marinilabiliales</taxon>
        <taxon>Marinifilaceae</taxon>
        <taxon>Paralabilibaculum</taxon>
    </lineage>
</organism>
<feature type="region of interest" description="Small ATPAse domain (RuvB-S)" evidence="9">
    <location>
        <begin position="185"/>
        <end position="255"/>
    </location>
</feature>
<protein>
    <recommendedName>
        <fullName evidence="9">Holliday junction branch migration complex subunit RuvB</fullName>
        <ecNumber evidence="9">3.6.4.-</ecNumber>
    </recommendedName>
</protein>
<evidence type="ECO:0000256" key="4">
    <source>
        <dbReference type="ARBA" id="ARBA00022801"/>
    </source>
</evidence>
<feature type="binding site" evidence="9">
    <location>
        <begin position="131"/>
        <end position="133"/>
    </location>
    <ligand>
        <name>ATP</name>
        <dbReference type="ChEBI" id="CHEBI:30616"/>
    </ligand>
</feature>
<feature type="transmembrane region" description="Helical" evidence="10">
    <location>
        <begin position="402"/>
        <end position="423"/>
    </location>
</feature>
<dbReference type="SUPFAM" id="SSF52540">
    <property type="entry name" value="P-loop containing nucleoside triphosphate hydrolases"/>
    <property type="match status" value="1"/>
</dbReference>
<dbReference type="Pfam" id="PF05496">
    <property type="entry name" value="RuvB_N"/>
    <property type="match status" value="1"/>
</dbReference>
<dbReference type="InterPro" id="IPR027417">
    <property type="entry name" value="P-loop_NTPase"/>
</dbReference>
<dbReference type="Pfam" id="PF17864">
    <property type="entry name" value="AAA_lid_4"/>
    <property type="match status" value="1"/>
</dbReference>
<comment type="similarity">
    <text evidence="9">Belongs to the RuvB family.</text>
</comment>
<dbReference type="NCBIfam" id="TIGR00635">
    <property type="entry name" value="ruvB"/>
    <property type="match status" value="1"/>
</dbReference>
<dbReference type="NCBIfam" id="NF000868">
    <property type="entry name" value="PRK00080.1"/>
    <property type="match status" value="1"/>
</dbReference>
<evidence type="ECO:0000313" key="13">
    <source>
        <dbReference type="Proteomes" id="UP001528920"/>
    </source>
</evidence>
<comment type="caution">
    <text evidence="12">The sequence shown here is derived from an EMBL/GenBank/DDBJ whole genome shotgun (WGS) entry which is preliminary data.</text>
</comment>
<evidence type="ECO:0000256" key="8">
    <source>
        <dbReference type="ARBA" id="ARBA00023204"/>
    </source>
</evidence>
<keyword evidence="10" id="KW-1133">Transmembrane helix</keyword>
<dbReference type="InterPro" id="IPR004605">
    <property type="entry name" value="DNA_helicase_Holl-junc_RuvB"/>
</dbReference>
<keyword evidence="1 9" id="KW-0963">Cytoplasm</keyword>
<keyword evidence="5 9" id="KW-0067">ATP-binding</keyword>
<evidence type="ECO:0000313" key="12">
    <source>
        <dbReference type="EMBL" id="MDE5419938.1"/>
    </source>
</evidence>
<name>A0ABT5VZE5_9BACT</name>
<dbReference type="CDD" id="cd00009">
    <property type="entry name" value="AAA"/>
    <property type="match status" value="1"/>
</dbReference>
<comment type="domain">
    <text evidence="9">Has 3 domains, the large (RuvB-L) and small ATPase (RuvB-S) domains and the C-terminal head (RuvB-H) domain. The head domain binds DNA, while the ATPase domains jointly bind ATP, ADP or are empty depending on the state of the subunit in the translocation cycle. During a single DNA translocation step the structure of each domain remains the same, but their relative positions change.</text>
</comment>
<accession>A0ABT5VZE5</accession>
<feature type="binding site" evidence="9">
    <location>
        <position position="24"/>
    </location>
    <ligand>
        <name>ATP</name>
        <dbReference type="ChEBI" id="CHEBI:30616"/>
    </ligand>
</feature>
<keyword evidence="8 9" id="KW-0234">DNA repair</keyword>
<feature type="binding site" evidence="9">
    <location>
        <position position="174"/>
    </location>
    <ligand>
        <name>ATP</name>
        <dbReference type="ChEBI" id="CHEBI:30616"/>
    </ligand>
</feature>
<feature type="binding site" evidence="9">
    <location>
        <position position="23"/>
    </location>
    <ligand>
        <name>ATP</name>
        <dbReference type="ChEBI" id="CHEBI:30616"/>
    </ligand>
</feature>
<dbReference type="Pfam" id="PF05491">
    <property type="entry name" value="WHD_RuvB"/>
    <property type="match status" value="1"/>
</dbReference>
<feature type="binding site" evidence="9">
    <location>
        <position position="70"/>
    </location>
    <ligand>
        <name>ATP</name>
        <dbReference type="ChEBI" id="CHEBI:30616"/>
    </ligand>
</feature>
<dbReference type="Gene3D" id="1.10.10.10">
    <property type="entry name" value="Winged helix-like DNA-binding domain superfamily/Winged helix DNA-binding domain"/>
    <property type="match status" value="1"/>
</dbReference>
<proteinExistence type="inferred from homology"/>
<dbReference type="InterPro" id="IPR036390">
    <property type="entry name" value="WH_DNA-bd_sf"/>
</dbReference>
<dbReference type="Gene3D" id="1.10.8.60">
    <property type="match status" value="1"/>
</dbReference>
<feature type="binding site" evidence="9">
    <location>
        <position position="68"/>
    </location>
    <ligand>
        <name>ATP</name>
        <dbReference type="ChEBI" id="CHEBI:30616"/>
    </ligand>
</feature>
<gene>
    <name evidence="9 12" type="primary">ruvB</name>
    <name evidence="12" type="ORF">L3049_18260</name>
</gene>
<feature type="binding site" evidence="9">
    <location>
        <position position="69"/>
    </location>
    <ligand>
        <name>Mg(2+)</name>
        <dbReference type="ChEBI" id="CHEBI:18420"/>
    </ligand>
</feature>
<dbReference type="InterPro" id="IPR036388">
    <property type="entry name" value="WH-like_DNA-bd_sf"/>
</dbReference>
<evidence type="ECO:0000256" key="2">
    <source>
        <dbReference type="ARBA" id="ARBA00022741"/>
    </source>
</evidence>